<dbReference type="Pfam" id="PF00072">
    <property type="entry name" value="Response_reg"/>
    <property type="match status" value="1"/>
</dbReference>
<evidence type="ECO:0000313" key="7">
    <source>
        <dbReference type="EMBL" id="QMT40276.1"/>
    </source>
</evidence>
<evidence type="ECO:0000256" key="4">
    <source>
        <dbReference type="PROSITE-ProRule" id="PRU00169"/>
    </source>
</evidence>
<feature type="modified residue" description="4-aspartylphosphate" evidence="4">
    <location>
        <position position="54"/>
    </location>
</feature>
<dbReference type="RefSeq" id="WP_009119087.1">
    <property type="nucleotide sequence ID" value="NZ_CP059567.1"/>
</dbReference>
<dbReference type="InterPro" id="IPR000792">
    <property type="entry name" value="Tscrpt_reg_LuxR_C"/>
</dbReference>
<dbReference type="AlphaFoldDB" id="A0A7D7NBF3"/>
<dbReference type="PROSITE" id="PS50110">
    <property type="entry name" value="RESPONSE_REGULATORY"/>
    <property type="match status" value="1"/>
</dbReference>
<sequence length="199" mass="22029">MLNLAVHVVDDDAAVLDACGFLLESLGYRPQLWADPREFLQQADLETPGVVLSDWNMPWLNGQQLQQALQAQDSPLALVVMTGFGDVPLAVDMLQRGAVDFLEKPVSLQRLQAALAAARSQSETNYALWQNRRRFKQLSAKEQAVARLLLQGHTNKTMAETLNVSVRTVEVHRAHLMEKMQADSMAALIQALAALEEGK</sequence>
<accession>A0A7D7NBF3</accession>
<evidence type="ECO:0000256" key="1">
    <source>
        <dbReference type="ARBA" id="ARBA00023015"/>
    </source>
</evidence>
<reference evidence="7 8" key="1">
    <citation type="submission" date="2020-07" db="EMBL/GenBank/DDBJ databases">
        <title>Genomic diversity of species in the Neisseriaceae family.</title>
        <authorList>
            <person name="Vincent A.T."/>
            <person name="Bernet E."/>
            <person name="Veyrier F.J."/>
        </authorList>
    </citation>
    <scope>NUCLEOTIDE SEQUENCE [LARGE SCALE GENOMIC DNA]</scope>
    <source>
        <strain evidence="7 8">DSM 22244</strain>
    </source>
</reference>
<dbReference type="CDD" id="cd06170">
    <property type="entry name" value="LuxR_C_like"/>
    <property type="match status" value="1"/>
</dbReference>
<dbReference type="Gene3D" id="1.10.10.10">
    <property type="entry name" value="Winged helix-like DNA-binding domain superfamily/Winged helix DNA-binding domain"/>
    <property type="match status" value="1"/>
</dbReference>
<evidence type="ECO:0000259" key="6">
    <source>
        <dbReference type="PROSITE" id="PS50110"/>
    </source>
</evidence>
<dbReference type="Pfam" id="PF00196">
    <property type="entry name" value="GerE"/>
    <property type="match status" value="1"/>
</dbReference>
<dbReference type="EMBL" id="CP059567">
    <property type="protein sequence ID" value="QMT40276.1"/>
    <property type="molecule type" value="Genomic_DNA"/>
</dbReference>
<evidence type="ECO:0000256" key="2">
    <source>
        <dbReference type="ARBA" id="ARBA00023125"/>
    </source>
</evidence>
<feature type="domain" description="HTH luxR-type" evidence="5">
    <location>
        <begin position="131"/>
        <end position="196"/>
    </location>
</feature>
<dbReference type="KEGG" id="nsg:H3L94_10610"/>
<keyword evidence="3" id="KW-0804">Transcription</keyword>
<dbReference type="PANTHER" id="PTHR44688:SF16">
    <property type="entry name" value="DNA-BINDING TRANSCRIPTIONAL ACTIVATOR DEVR_DOSR"/>
    <property type="match status" value="1"/>
</dbReference>
<protein>
    <submittedName>
        <fullName evidence="7">Response regulator transcription factor</fullName>
    </submittedName>
</protein>
<dbReference type="GO" id="GO:0003677">
    <property type="term" value="F:DNA binding"/>
    <property type="evidence" value="ECO:0007669"/>
    <property type="project" value="UniProtKB-KW"/>
</dbReference>
<dbReference type="PROSITE" id="PS50043">
    <property type="entry name" value="HTH_LUXR_2"/>
    <property type="match status" value="1"/>
</dbReference>
<organism evidence="7 8">
    <name type="scientific">Neisseria shayeganii</name>
    <dbReference type="NCBI Taxonomy" id="607712"/>
    <lineage>
        <taxon>Bacteria</taxon>
        <taxon>Pseudomonadati</taxon>
        <taxon>Pseudomonadota</taxon>
        <taxon>Betaproteobacteria</taxon>
        <taxon>Neisseriales</taxon>
        <taxon>Neisseriaceae</taxon>
        <taxon>Neisseria</taxon>
    </lineage>
</organism>
<dbReference type="Proteomes" id="UP000514752">
    <property type="component" value="Chromosome"/>
</dbReference>
<feature type="domain" description="Response regulatory" evidence="6">
    <location>
        <begin position="5"/>
        <end position="119"/>
    </location>
</feature>
<dbReference type="SUPFAM" id="SSF52172">
    <property type="entry name" value="CheY-like"/>
    <property type="match status" value="1"/>
</dbReference>
<name>A0A7D7NBF3_9NEIS</name>
<dbReference type="Gene3D" id="3.40.50.2300">
    <property type="match status" value="1"/>
</dbReference>
<keyword evidence="1" id="KW-0805">Transcription regulation</keyword>
<dbReference type="InterPro" id="IPR036388">
    <property type="entry name" value="WH-like_DNA-bd_sf"/>
</dbReference>
<dbReference type="InterPro" id="IPR011006">
    <property type="entry name" value="CheY-like_superfamily"/>
</dbReference>
<evidence type="ECO:0000256" key="3">
    <source>
        <dbReference type="ARBA" id="ARBA00023163"/>
    </source>
</evidence>
<dbReference type="GO" id="GO:0000160">
    <property type="term" value="P:phosphorelay signal transduction system"/>
    <property type="evidence" value="ECO:0007669"/>
    <property type="project" value="InterPro"/>
</dbReference>
<dbReference type="SMART" id="SM00421">
    <property type="entry name" value="HTH_LUXR"/>
    <property type="match status" value="1"/>
</dbReference>
<dbReference type="GO" id="GO:0006355">
    <property type="term" value="P:regulation of DNA-templated transcription"/>
    <property type="evidence" value="ECO:0007669"/>
    <property type="project" value="InterPro"/>
</dbReference>
<dbReference type="PRINTS" id="PR00038">
    <property type="entry name" value="HTHLUXR"/>
</dbReference>
<evidence type="ECO:0000313" key="8">
    <source>
        <dbReference type="Proteomes" id="UP000514752"/>
    </source>
</evidence>
<gene>
    <name evidence="7" type="ORF">H3L94_10610</name>
</gene>
<dbReference type="PANTHER" id="PTHR44688">
    <property type="entry name" value="DNA-BINDING TRANSCRIPTIONAL ACTIVATOR DEVR_DOSR"/>
    <property type="match status" value="1"/>
</dbReference>
<dbReference type="InterPro" id="IPR001789">
    <property type="entry name" value="Sig_transdc_resp-reg_receiver"/>
</dbReference>
<evidence type="ECO:0000259" key="5">
    <source>
        <dbReference type="PROSITE" id="PS50043"/>
    </source>
</evidence>
<dbReference type="SMART" id="SM00448">
    <property type="entry name" value="REC"/>
    <property type="match status" value="1"/>
</dbReference>
<proteinExistence type="predicted"/>
<keyword evidence="4" id="KW-0597">Phosphoprotein</keyword>
<keyword evidence="2" id="KW-0238">DNA-binding</keyword>